<dbReference type="Proteomes" id="UP001596002">
    <property type="component" value="Unassembled WGS sequence"/>
</dbReference>
<name>A0ABV9PW33_9BACL</name>
<dbReference type="EMBL" id="JBHSHC010000002">
    <property type="protein sequence ID" value="MFC4765813.1"/>
    <property type="molecule type" value="Genomic_DNA"/>
</dbReference>
<evidence type="ECO:0000313" key="1">
    <source>
        <dbReference type="EMBL" id="MFC4765813.1"/>
    </source>
</evidence>
<dbReference type="SUPFAM" id="SSF53756">
    <property type="entry name" value="UDP-Glycosyltransferase/glycogen phosphorylase"/>
    <property type="match status" value="1"/>
</dbReference>
<reference evidence="2" key="1">
    <citation type="journal article" date="2019" name="Int. J. Syst. Evol. Microbiol.">
        <title>The Global Catalogue of Microorganisms (GCM) 10K type strain sequencing project: providing services to taxonomists for standard genome sequencing and annotation.</title>
        <authorList>
            <consortium name="The Broad Institute Genomics Platform"/>
            <consortium name="The Broad Institute Genome Sequencing Center for Infectious Disease"/>
            <person name="Wu L."/>
            <person name="Ma J."/>
        </authorList>
    </citation>
    <scope>NUCLEOTIDE SEQUENCE [LARGE SCALE GENOMIC DNA]</scope>
    <source>
        <strain evidence="2">WYCCWR 12678</strain>
    </source>
</reference>
<keyword evidence="1" id="KW-0808">Transferase</keyword>
<evidence type="ECO:0000313" key="2">
    <source>
        <dbReference type="Proteomes" id="UP001596002"/>
    </source>
</evidence>
<dbReference type="PANTHER" id="PTHR46656:SF3">
    <property type="entry name" value="PUTATIVE-RELATED"/>
    <property type="match status" value="1"/>
</dbReference>
<gene>
    <name evidence="1" type="ORF">ACFO8Q_00125</name>
</gene>
<dbReference type="PANTHER" id="PTHR46656">
    <property type="entry name" value="PUTATIVE-RELATED"/>
    <property type="match status" value="1"/>
</dbReference>
<proteinExistence type="predicted"/>
<dbReference type="GO" id="GO:0016757">
    <property type="term" value="F:glycosyltransferase activity"/>
    <property type="evidence" value="ECO:0007669"/>
    <property type="project" value="UniProtKB-KW"/>
</dbReference>
<organism evidence="1 2">
    <name type="scientific">Effusibacillus consociatus</name>
    <dbReference type="NCBI Taxonomy" id="1117041"/>
    <lineage>
        <taxon>Bacteria</taxon>
        <taxon>Bacillati</taxon>
        <taxon>Bacillota</taxon>
        <taxon>Bacilli</taxon>
        <taxon>Bacillales</taxon>
        <taxon>Alicyclobacillaceae</taxon>
        <taxon>Effusibacillus</taxon>
    </lineage>
</organism>
<sequence>MKLTLMGPVFDASGYAEAARSIIFGLADRGYTLRVIPRDWSQLDAGLPFLQKQKLIELCDSEILPEGPILQICIAQDFHPISGRINIGMTMSECDRLPPHWVEKCNQMDQIWVPSTFNQQTFFSSGVYKEKIKVVPLGVNVNRFHPAVPPMTLQERGRFVFLSNFEWIPRKGYDLLLSAYLEEFSGSDPVLLVIKAYDGSEFDPSGTKMHRTWNEMITNLGIKNPPALKLLTRGMSYDEIPSFYSAGHCYIIPTRGEGWNLPALEAMSTGIPIITTDWSAHLDFINDENGYLIGVERLEPIPKYGIPNDAVYDGARWAVPSLADTRKWMRFAVEHSEDIKEKGTRAREHVIRFWSTGKMLERILTLLGTMEG</sequence>
<comment type="caution">
    <text evidence="1">The sequence shown here is derived from an EMBL/GenBank/DDBJ whole genome shotgun (WGS) entry which is preliminary data.</text>
</comment>
<accession>A0ABV9PW33</accession>
<dbReference type="Gene3D" id="3.40.50.2000">
    <property type="entry name" value="Glycogen Phosphorylase B"/>
    <property type="match status" value="1"/>
</dbReference>
<protein>
    <submittedName>
        <fullName evidence="1">Glycosyltransferase</fullName>
        <ecNumber evidence="1">2.4.-.-</ecNumber>
    </submittedName>
</protein>
<keyword evidence="1" id="KW-0328">Glycosyltransferase</keyword>
<dbReference type="EC" id="2.4.-.-" evidence="1"/>
<dbReference type="Pfam" id="PF13692">
    <property type="entry name" value="Glyco_trans_1_4"/>
    <property type="match status" value="1"/>
</dbReference>
<keyword evidence="2" id="KW-1185">Reference proteome</keyword>
<dbReference type="RefSeq" id="WP_380023361.1">
    <property type="nucleotide sequence ID" value="NZ_JBHSHC010000002.1"/>
</dbReference>